<dbReference type="InterPro" id="IPR008972">
    <property type="entry name" value="Cupredoxin"/>
</dbReference>
<evidence type="ECO:0000313" key="4">
    <source>
        <dbReference type="Proteomes" id="UP000799302"/>
    </source>
</evidence>
<dbReference type="EMBL" id="MU004231">
    <property type="protein sequence ID" value="KAF2672661.1"/>
    <property type="molecule type" value="Genomic_DNA"/>
</dbReference>
<sequence>MKALTFLALLAATTTAQEPSARIQTIMVGGPSARFSPDSISASPGDIIRFTFLDTTASIAQTSASAPCTPQPAGFIARAAVEGAIDANSTLEDAAPVVELTVSSSDPVFIAETRAKCGSGSVFTINASKDANALFKRSADADLEKRQLVAAAGAQLPAPVASTVSVKLAGNAAPSAAPAVGGAGVGGGVGAAPQASVVPGQGSTGSGAQCGCNCLCGAGNAPPAGVASGAFGGVVGMMPMPQAGGPAPPAGMPPAPGMPPARGIVS</sequence>
<feature type="compositionally biased region" description="Pro residues" evidence="1">
    <location>
        <begin position="246"/>
        <end position="259"/>
    </location>
</feature>
<dbReference type="InterPro" id="IPR052953">
    <property type="entry name" value="Ser-rich/MCO-related"/>
</dbReference>
<evidence type="ECO:0008006" key="5">
    <source>
        <dbReference type="Google" id="ProtNLM"/>
    </source>
</evidence>
<reference evidence="3" key="1">
    <citation type="journal article" date="2020" name="Stud. Mycol.">
        <title>101 Dothideomycetes genomes: a test case for predicting lifestyles and emergence of pathogens.</title>
        <authorList>
            <person name="Haridas S."/>
            <person name="Albert R."/>
            <person name="Binder M."/>
            <person name="Bloem J."/>
            <person name="Labutti K."/>
            <person name="Salamov A."/>
            <person name="Andreopoulos B."/>
            <person name="Baker S."/>
            <person name="Barry K."/>
            <person name="Bills G."/>
            <person name="Bluhm B."/>
            <person name="Cannon C."/>
            <person name="Castanera R."/>
            <person name="Culley D."/>
            <person name="Daum C."/>
            <person name="Ezra D."/>
            <person name="Gonzalez J."/>
            <person name="Henrissat B."/>
            <person name="Kuo A."/>
            <person name="Liang C."/>
            <person name="Lipzen A."/>
            <person name="Lutzoni F."/>
            <person name="Magnuson J."/>
            <person name="Mondo S."/>
            <person name="Nolan M."/>
            <person name="Ohm R."/>
            <person name="Pangilinan J."/>
            <person name="Park H.-J."/>
            <person name="Ramirez L."/>
            <person name="Alfaro M."/>
            <person name="Sun H."/>
            <person name="Tritt A."/>
            <person name="Yoshinaga Y."/>
            <person name="Zwiers L.-H."/>
            <person name="Turgeon B."/>
            <person name="Goodwin S."/>
            <person name="Spatafora J."/>
            <person name="Crous P."/>
            <person name="Grigoriev I."/>
        </authorList>
    </citation>
    <scope>NUCLEOTIDE SEQUENCE</scope>
    <source>
        <strain evidence="3">CBS 115976</strain>
    </source>
</reference>
<keyword evidence="2" id="KW-0732">Signal</keyword>
<dbReference type="Gene3D" id="2.60.40.420">
    <property type="entry name" value="Cupredoxins - blue copper proteins"/>
    <property type="match status" value="1"/>
</dbReference>
<dbReference type="PANTHER" id="PTHR34883">
    <property type="entry name" value="SERINE-RICH PROTEIN, PUTATIVE-RELATED-RELATED"/>
    <property type="match status" value="1"/>
</dbReference>
<evidence type="ECO:0000313" key="3">
    <source>
        <dbReference type="EMBL" id="KAF2672661.1"/>
    </source>
</evidence>
<dbReference type="Proteomes" id="UP000799302">
    <property type="component" value="Unassembled WGS sequence"/>
</dbReference>
<protein>
    <recommendedName>
        <fullName evidence="5">Cupredoxin</fullName>
    </recommendedName>
</protein>
<organism evidence="3 4">
    <name type="scientific">Microthyrium microscopicum</name>
    <dbReference type="NCBI Taxonomy" id="703497"/>
    <lineage>
        <taxon>Eukaryota</taxon>
        <taxon>Fungi</taxon>
        <taxon>Dikarya</taxon>
        <taxon>Ascomycota</taxon>
        <taxon>Pezizomycotina</taxon>
        <taxon>Dothideomycetes</taxon>
        <taxon>Dothideomycetes incertae sedis</taxon>
        <taxon>Microthyriales</taxon>
        <taxon>Microthyriaceae</taxon>
        <taxon>Microthyrium</taxon>
    </lineage>
</organism>
<feature type="signal peptide" evidence="2">
    <location>
        <begin position="1"/>
        <end position="16"/>
    </location>
</feature>
<gene>
    <name evidence="3" type="ORF">BT63DRAFT_133128</name>
</gene>
<proteinExistence type="predicted"/>
<feature type="chain" id="PRO_5025524525" description="Cupredoxin" evidence="2">
    <location>
        <begin position="17"/>
        <end position="266"/>
    </location>
</feature>
<dbReference type="OrthoDB" id="1921208at2759"/>
<dbReference type="AlphaFoldDB" id="A0A6A6UMD0"/>
<evidence type="ECO:0000256" key="1">
    <source>
        <dbReference type="SAM" id="MobiDB-lite"/>
    </source>
</evidence>
<dbReference type="PANTHER" id="PTHR34883:SF4">
    <property type="entry name" value="CUPREDOXIN"/>
    <property type="match status" value="1"/>
</dbReference>
<evidence type="ECO:0000256" key="2">
    <source>
        <dbReference type="SAM" id="SignalP"/>
    </source>
</evidence>
<accession>A0A6A6UMD0</accession>
<name>A0A6A6UMD0_9PEZI</name>
<keyword evidence="4" id="KW-1185">Reference proteome</keyword>
<feature type="region of interest" description="Disordered" evidence="1">
    <location>
        <begin position="245"/>
        <end position="266"/>
    </location>
</feature>